<organism evidence="1 2">
    <name type="scientific">Brevibacterium picturae</name>
    <dbReference type="NCBI Taxonomy" id="260553"/>
    <lineage>
        <taxon>Bacteria</taxon>
        <taxon>Bacillati</taxon>
        <taxon>Actinomycetota</taxon>
        <taxon>Actinomycetes</taxon>
        <taxon>Micrococcales</taxon>
        <taxon>Brevibacteriaceae</taxon>
        <taxon>Brevibacterium</taxon>
    </lineage>
</organism>
<keyword evidence="2" id="KW-1185">Reference proteome</keyword>
<accession>A0ABN2BRE9</accession>
<sequence>MGGPLMSTNFYLPQTCPCPCEHCTVEDLHIGKRSIGWQFSFRAYPSLLSRHDWEALVAKVGTVMDEYGREFNPIQFWAEVDATREPRSDGSAPLSHFGMRGRQNIPANDPALFLDDQGWDFSEHEFS</sequence>
<proteinExistence type="predicted"/>
<dbReference type="EMBL" id="BAAALY010000006">
    <property type="protein sequence ID" value="GAA1544384.1"/>
    <property type="molecule type" value="Genomic_DNA"/>
</dbReference>
<name>A0ABN2BRE9_9MICO</name>
<protein>
    <submittedName>
        <fullName evidence="1">Uncharacterized protein</fullName>
    </submittedName>
</protein>
<reference evidence="1 2" key="1">
    <citation type="journal article" date="2019" name="Int. J. Syst. Evol. Microbiol.">
        <title>The Global Catalogue of Microorganisms (GCM) 10K type strain sequencing project: providing services to taxonomists for standard genome sequencing and annotation.</title>
        <authorList>
            <consortium name="The Broad Institute Genomics Platform"/>
            <consortium name="The Broad Institute Genome Sequencing Center for Infectious Disease"/>
            <person name="Wu L."/>
            <person name="Ma J."/>
        </authorList>
    </citation>
    <scope>NUCLEOTIDE SEQUENCE [LARGE SCALE GENOMIC DNA]</scope>
    <source>
        <strain evidence="1 2">JCM 13319</strain>
    </source>
</reference>
<dbReference type="Proteomes" id="UP001501791">
    <property type="component" value="Unassembled WGS sequence"/>
</dbReference>
<evidence type="ECO:0000313" key="2">
    <source>
        <dbReference type="Proteomes" id="UP001501791"/>
    </source>
</evidence>
<evidence type="ECO:0000313" key="1">
    <source>
        <dbReference type="EMBL" id="GAA1544384.1"/>
    </source>
</evidence>
<gene>
    <name evidence="1" type="ORF">GCM10009691_18530</name>
</gene>
<comment type="caution">
    <text evidence="1">The sequence shown here is derived from an EMBL/GenBank/DDBJ whole genome shotgun (WGS) entry which is preliminary data.</text>
</comment>